<feature type="transmembrane region" description="Helical" evidence="13">
    <location>
        <begin position="361"/>
        <end position="384"/>
    </location>
</feature>
<dbReference type="Proteomes" id="UP001142055">
    <property type="component" value="Chromosome 3"/>
</dbReference>
<dbReference type="InterPro" id="IPR009030">
    <property type="entry name" value="Growth_fac_rcpt_cys_sf"/>
</dbReference>
<dbReference type="GO" id="GO:0048666">
    <property type="term" value="P:neuron development"/>
    <property type="evidence" value="ECO:0007669"/>
    <property type="project" value="UniProtKB-ARBA"/>
</dbReference>
<dbReference type="FunFam" id="2.10.25.10:FF:000064">
    <property type="entry name" value="Delta-like protein"/>
    <property type="match status" value="1"/>
</dbReference>
<evidence type="ECO:0000256" key="2">
    <source>
        <dbReference type="ARBA" id="ARBA00022475"/>
    </source>
</evidence>
<dbReference type="CDD" id="cd00054">
    <property type="entry name" value="EGF_CA"/>
    <property type="match status" value="6"/>
</dbReference>
<dbReference type="FunFam" id="2.10.25.10:FF:000185">
    <property type="entry name" value="basement membrane-specific heparan sulfate proteoglycan core protein-like"/>
    <property type="match status" value="1"/>
</dbReference>
<evidence type="ECO:0000256" key="10">
    <source>
        <dbReference type="ARBA" id="ARBA00023157"/>
    </source>
</evidence>
<dbReference type="PROSITE" id="PS00022">
    <property type="entry name" value="EGF_1"/>
    <property type="match status" value="7"/>
</dbReference>
<keyword evidence="10 12" id="KW-1015">Disulfide bond</keyword>
<feature type="domain" description="EGF-like" evidence="14">
    <location>
        <begin position="179"/>
        <end position="218"/>
    </location>
</feature>
<dbReference type="InterPro" id="IPR000152">
    <property type="entry name" value="EGF-type_Asp/Asn_hydroxyl_site"/>
</dbReference>
<evidence type="ECO:0000256" key="8">
    <source>
        <dbReference type="ARBA" id="ARBA00022989"/>
    </source>
</evidence>
<dbReference type="Pfam" id="PF21700">
    <property type="entry name" value="EGF_DL_JAG"/>
    <property type="match status" value="1"/>
</dbReference>
<dbReference type="Pfam" id="PF12661">
    <property type="entry name" value="hEGF"/>
    <property type="match status" value="1"/>
</dbReference>
<feature type="domain" description="EGF-like" evidence="14">
    <location>
        <begin position="102"/>
        <end position="139"/>
    </location>
</feature>
<evidence type="ECO:0000256" key="13">
    <source>
        <dbReference type="SAM" id="Phobius"/>
    </source>
</evidence>
<dbReference type="GO" id="GO:0023052">
    <property type="term" value="P:signaling"/>
    <property type="evidence" value="ECO:0007669"/>
    <property type="project" value="UniProtKB-ARBA"/>
</dbReference>
<dbReference type="InterPro" id="IPR050906">
    <property type="entry name" value="Notch_signaling"/>
</dbReference>
<dbReference type="PANTHER" id="PTHR24044:SF417">
    <property type="entry name" value="WEARY, ISOFORM B"/>
    <property type="match status" value="1"/>
</dbReference>
<keyword evidence="4 13" id="KW-0812">Transmembrane</keyword>
<dbReference type="PROSITE" id="PS00010">
    <property type="entry name" value="ASX_HYDROXYL"/>
    <property type="match status" value="4"/>
</dbReference>
<evidence type="ECO:0000256" key="1">
    <source>
        <dbReference type="ARBA" id="ARBA00004251"/>
    </source>
</evidence>
<organism evidence="15 16">
    <name type="scientific">Blomia tropicalis</name>
    <name type="common">Mite</name>
    <dbReference type="NCBI Taxonomy" id="40697"/>
    <lineage>
        <taxon>Eukaryota</taxon>
        <taxon>Metazoa</taxon>
        <taxon>Ecdysozoa</taxon>
        <taxon>Arthropoda</taxon>
        <taxon>Chelicerata</taxon>
        <taxon>Arachnida</taxon>
        <taxon>Acari</taxon>
        <taxon>Acariformes</taxon>
        <taxon>Sarcoptiformes</taxon>
        <taxon>Astigmata</taxon>
        <taxon>Glycyphagoidea</taxon>
        <taxon>Echimyopodidae</taxon>
        <taxon>Blomia</taxon>
    </lineage>
</organism>
<accession>A0A9Q0RLE1</accession>
<dbReference type="SMART" id="SM00179">
    <property type="entry name" value="EGF_CA"/>
    <property type="match status" value="7"/>
</dbReference>
<evidence type="ECO:0000259" key="14">
    <source>
        <dbReference type="PROSITE" id="PS50026"/>
    </source>
</evidence>
<evidence type="ECO:0000256" key="11">
    <source>
        <dbReference type="ARBA" id="ARBA00023180"/>
    </source>
</evidence>
<dbReference type="GO" id="GO:0051240">
    <property type="term" value="P:positive regulation of multicellular organismal process"/>
    <property type="evidence" value="ECO:0007669"/>
    <property type="project" value="UniProtKB-ARBA"/>
</dbReference>
<dbReference type="SMART" id="SM00181">
    <property type="entry name" value="EGF"/>
    <property type="match status" value="9"/>
</dbReference>
<keyword evidence="11" id="KW-0325">Glycoprotein</keyword>
<dbReference type="Gene3D" id="2.10.25.10">
    <property type="entry name" value="Laminin"/>
    <property type="match status" value="8"/>
</dbReference>
<feature type="domain" description="EGF-like" evidence="14">
    <location>
        <begin position="220"/>
        <end position="256"/>
    </location>
</feature>
<evidence type="ECO:0000256" key="4">
    <source>
        <dbReference type="ARBA" id="ARBA00022692"/>
    </source>
</evidence>
<sequence length="557" mass="61237">NCNNCTNGNCIGPNQCKCRRGWTGSKCDQCEIYPGCKNGYCRGPHECICKEGWGGLLCNLDLNYCTNNYGICKNGGTCINTGLGSFTCQCPVGYAGQHCEIEVDSCDSLPCKNGATCKSHAPLNYTCECPIGFKGPHCDQIDSACSNNPCLNDGKCLDGPSGYLCMCKHGYSGAKCEIRQKNCTPNPCINGGNCLTNSTLEEGYTCQCRAGFRGSHCEENINDCESNPCLNGGSCHDEVNSYRCLCMPGFMGDLCQVNVDDCLMKPCANGATCIDRINDYQCRCPPGYTGKDCSINIDDCANNPCLNGGNCKDLVDEFECVCVDNYYGSRCQYQNVSAPISASMESNDQDEQDQAFSSNQLTMIIFGSVAIPLIAIIILCMLIACKQWKRHDEKIKSRRDEAEARRQNEHNAVMSGMNNKCLDSCLNPMAANVIVNALDRVPSLHHLNKCHNYGNKMTNEYSYGHGNRHAYIDTNSNKSGTLHKDYKISGKVLNTDIPIKYNVNDDPYCHTYEQIQKPSNNLLANNLSNQQIYAQVQQHSAKQSNLEIYSSTASVKR</sequence>
<keyword evidence="6" id="KW-0677">Repeat</keyword>
<comment type="caution">
    <text evidence="12">Lacks conserved residue(s) required for the propagation of feature annotation.</text>
</comment>
<feature type="disulfide bond" evidence="12">
    <location>
        <begin position="208"/>
        <end position="217"/>
    </location>
</feature>
<dbReference type="InterPro" id="IPR000742">
    <property type="entry name" value="EGF"/>
</dbReference>
<evidence type="ECO:0000256" key="6">
    <source>
        <dbReference type="ARBA" id="ARBA00022737"/>
    </source>
</evidence>
<gene>
    <name evidence="15" type="ORF">RDWZM_009522</name>
</gene>
<evidence type="ECO:0000256" key="5">
    <source>
        <dbReference type="ARBA" id="ARBA00022729"/>
    </source>
</evidence>
<dbReference type="Pfam" id="PF00008">
    <property type="entry name" value="EGF"/>
    <property type="match status" value="6"/>
</dbReference>
<keyword evidence="5" id="KW-0732">Signal</keyword>
<feature type="domain" description="EGF-like" evidence="14">
    <location>
        <begin position="141"/>
        <end position="177"/>
    </location>
</feature>
<keyword evidence="8 13" id="KW-1133">Transmembrane helix</keyword>
<feature type="domain" description="EGF-like" evidence="14">
    <location>
        <begin position="296"/>
        <end position="332"/>
    </location>
</feature>
<keyword evidence="2" id="KW-1003">Cell membrane</keyword>
<comment type="subcellular location">
    <subcellularLocation>
        <location evidence="1">Cell membrane</location>
        <topology evidence="1">Single-pass type I membrane protein</topology>
    </subcellularLocation>
</comment>
<dbReference type="FunFam" id="2.10.25.10:FF:000004">
    <property type="entry name" value="Neurogenic locus notch 1"/>
    <property type="match status" value="1"/>
</dbReference>
<comment type="caution">
    <text evidence="15">The sequence shown here is derived from an EMBL/GenBank/DDBJ whole genome shotgun (WGS) entry which is preliminary data.</text>
</comment>
<keyword evidence="3 12" id="KW-0245">EGF-like domain</keyword>
<evidence type="ECO:0000256" key="12">
    <source>
        <dbReference type="PROSITE-ProRule" id="PRU00076"/>
    </source>
</evidence>
<feature type="disulfide bond" evidence="12">
    <location>
        <begin position="322"/>
        <end position="331"/>
    </location>
</feature>
<feature type="disulfide bond" evidence="12">
    <location>
        <begin position="284"/>
        <end position="293"/>
    </location>
</feature>
<dbReference type="GO" id="GO:0005509">
    <property type="term" value="F:calcium ion binding"/>
    <property type="evidence" value="ECO:0007669"/>
    <property type="project" value="InterPro"/>
</dbReference>
<dbReference type="PROSITE" id="PS01186">
    <property type="entry name" value="EGF_2"/>
    <property type="match status" value="6"/>
</dbReference>
<dbReference type="PANTHER" id="PTHR24044">
    <property type="entry name" value="NOTCH LIGAND FAMILY MEMBER"/>
    <property type="match status" value="1"/>
</dbReference>
<dbReference type="InterPro" id="IPR013032">
    <property type="entry name" value="EGF-like_CS"/>
</dbReference>
<dbReference type="GO" id="GO:0007154">
    <property type="term" value="P:cell communication"/>
    <property type="evidence" value="ECO:0007669"/>
    <property type="project" value="UniProtKB-ARBA"/>
</dbReference>
<dbReference type="FunFam" id="2.10.25.10:FF:000391">
    <property type="entry name" value="Weary, isoform C"/>
    <property type="match status" value="1"/>
</dbReference>
<evidence type="ECO:0000256" key="9">
    <source>
        <dbReference type="ARBA" id="ARBA00023136"/>
    </source>
</evidence>
<dbReference type="FunFam" id="2.10.25.10:FF:000122">
    <property type="entry name" value="Protein crumbs homolog 2"/>
    <property type="match status" value="1"/>
</dbReference>
<dbReference type="FunFam" id="2.10.25.10:FF:000230">
    <property type="entry name" value="Delta-like protein"/>
    <property type="match status" value="2"/>
</dbReference>
<dbReference type="GO" id="GO:0003008">
    <property type="term" value="P:system process"/>
    <property type="evidence" value="ECO:0007669"/>
    <property type="project" value="UniProtKB-ARBA"/>
</dbReference>
<keyword evidence="9 13" id="KW-0472">Membrane</keyword>
<evidence type="ECO:0000313" key="16">
    <source>
        <dbReference type="Proteomes" id="UP001142055"/>
    </source>
</evidence>
<dbReference type="OMA" id="NCENEIT"/>
<keyword evidence="7" id="KW-0106">Calcium</keyword>
<dbReference type="EMBL" id="JAPWDV010000003">
    <property type="protein sequence ID" value="KAJ6218365.1"/>
    <property type="molecule type" value="Genomic_DNA"/>
</dbReference>
<evidence type="ECO:0000313" key="15">
    <source>
        <dbReference type="EMBL" id="KAJ6218365.1"/>
    </source>
</evidence>
<dbReference type="GO" id="GO:0005112">
    <property type="term" value="F:Notch binding"/>
    <property type="evidence" value="ECO:0007669"/>
    <property type="project" value="TreeGrafter"/>
</dbReference>
<evidence type="ECO:0000256" key="7">
    <source>
        <dbReference type="ARBA" id="ARBA00022837"/>
    </source>
</evidence>
<feature type="disulfide bond" evidence="12">
    <location>
        <begin position="129"/>
        <end position="138"/>
    </location>
</feature>
<feature type="disulfide bond" evidence="12">
    <location>
        <begin position="246"/>
        <end position="255"/>
    </location>
</feature>
<feature type="domain" description="EGF-like" evidence="14">
    <location>
        <begin position="258"/>
        <end position="294"/>
    </location>
</feature>
<feature type="non-terminal residue" evidence="15">
    <location>
        <position position="557"/>
    </location>
</feature>
<dbReference type="GO" id="GO:0005886">
    <property type="term" value="C:plasma membrane"/>
    <property type="evidence" value="ECO:0007669"/>
    <property type="project" value="UniProtKB-SubCell"/>
</dbReference>
<keyword evidence="16" id="KW-1185">Reference proteome</keyword>
<feature type="domain" description="EGF-like" evidence="14">
    <location>
        <begin position="61"/>
        <end position="100"/>
    </location>
</feature>
<dbReference type="GO" id="GO:0000902">
    <property type="term" value="P:cell morphogenesis"/>
    <property type="evidence" value="ECO:0007669"/>
    <property type="project" value="UniProtKB-ARBA"/>
</dbReference>
<protein>
    <recommendedName>
        <fullName evidence="14">EGF-like domain-containing protein</fullName>
    </recommendedName>
</protein>
<dbReference type="PROSITE" id="PS50026">
    <property type="entry name" value="EGF_3"/>
    <property type="match status" value="7"/>
</dbReference>
<dbReference type="InterPro" id="IPR018097">
    <property type="entry name" value="EGF_Ca-bd_CS"/>
</dbReference>
<dbReference type="SUPFAM" id="SSF57196">
    <property type="entry name" value="EGF/Laminin"/>
    <property type="match status" value="3"/>
</dbReference>
<dbReference type="GO" id="GO:0042063">
    <property type="term" value="P:gliogenesis"/>
    <property type="evidence" value="ECO:0007669"/>
    <property type="project" value="UniProtKB-ARBA"/>
</dbReference>
<dbReference type="AlphaFoldDB" id="A0A9Q0RLE1"/>
<proteinExistence type="predicted"/>
<evidence type="ECO:0000256" key="3">
    <source>
        <dbReference type="ARBA" id="ARBA00022536"/>
    </source>
</evidence>
<dbReference type="InterPro" id="IPR001881">
    <property type="entry name" value="EGF-like_Ca-bd_dom"/>
</dbReference>
<feature type="disulfide bond" evidence="12">
    <location>
        <begin position="167"/>
        <end position="176"/>
    </location>
</feature>
<dbReference type="SUPFAM" id="SSF57184">
    <property type="entry name" value="Growth factor receptor domain"/>
    <property type="match status" value="1"/>
</dbReference>
<feature type="disulfide bond" evidence="12">
    <location>
        <begin position="90"/>
        <end position="99"/>
    </location>
</feature>
<dbReference type="PROSITE" id="PS01187">
    <property type="entry name" value="EGF_CA"/>
    <property type="match status" value="2"/>
</dbReference>
<reference evidence="15" key="1">
    <citation type="submission" date="2022-12" db="EMBL/GenBank/DDBJ databases">
        <title>Genome assemblies of Blomia tropicalis.</title>
        <authorList>
            <person name="Cui Y."/>
        </authorList>
    </citation>
    <scope>NUCLEOTIDE SEQUENCE</scope>
    <source>
        <tissue evidence="15">Adult mites</tissue>
    </source>
</reference>
<name>A0A9Q0RLE1_BLOTA</name>